<dbReference type="AlphaFoldDB" id="A0A7J7MTG8"/>
<keyword evidence="3" id="KW-1185">Reference proteome</keyword>
<dbReference type="InterPro" id="IPR002156">
    <property type="entry name" value="RNaseH_domain"/>
</dbReference>
<dbReference type="InterPro" id="IPR036397">
    <property type="entry name" value="RNaseH_sf"/>
</dbReference>
<organism evidence="2 3">
    <name type="scientific">Kingdonia uniflora</name>
    <dbReference type="NCBI Taxonomy" id="39325"/>
    <lineage>
        <taxon>Eukaryota</taxon>
        <taxon>Viridiplantae</taxon>
        <taxon>Streptophyta</taxon>
        <taxon>Embryophyta</taxon>
        <taxon>Tracheophyta</taxon>
        <taxon>Spermatophyta</taxon>
        <taxon>Magnoliopsida</taxon>
        <taxon>Ranunculales</taxon>
        <taxon>Circaeasteraceae</taxon>
        <taxon>Kingdonia</taxon>
    </lineage>
</organism>
<evidence type="ECO:0000313" key="3">
    <source>
        <dbReference type="Proteomes" id="UP000541444"/>
    </source>
</evidence>
<evidence type="ECO:0000259" key="1">
    <source>
        <dbReference type="Pfam" id="PF13456"/>
    </source>
</evidence>
<dbReference type="GO" id="GO:0004523">
    <property type="term" value="F:RNA-DNA hybrid ribonuclease activity"/>
    <property type="evidence" value="ECO:0007669"/>
    <property type="project" value="InterPro"/>
</dbReference>
<gene>
    <name evidence="2" type="ORF">GIB67_014911</name>
</gene>
<dbReference type="PANTHER" id="PTHR47723:SF23">
    <property type="entry name" value="REVERSE TRANSCRIPTASE-LIKE PROTEIN"/>
    <property type="match status" value="1"/>
</dbReference>
<dbReference type="InterPro" id="IPR012337">
    <property type="entry name" value="RNaseH-like_sf"/>
</dbReference>
<dbReference type="InterPro" id="IPR044730">
    <property type="entry name" value="RNase_H-like_dom_plant"/>
</dbReference>
<dbReference type="GO" id="GO:0003676">
    <property type="term" value="F:nucleic acid binding"/>
    <property type="evidence" value="ECO:0007669"/>
    <property type="project" value="InterPro"/>
</dbReference>
<dbReference type="Pfam" id="PF13456">
    <property type="entry name" value="RVT_3"/>
    <property type="match status" value="1"/>
</dbReference>
<proteinExistence type="predicted"/>
<protein>
    <recommendedName>
        <fullName evidence="1">RNase H type-1 domain-containing protein</fullName>
    </recommendedName>
</protein>
<dbReference type="Proteomes" id="UP000541444">
    <property type="component" value="Unassembled WGS sequence"/>
</dbReference>
<name>A0A7J7MTG8_9MAGN</name>
<dbReference type="SUPFAM" id="SSF53098">
    <property type="entry name" value="Ribonuclease H-like"/>
    <property type="match status" value="1"/>
</dbReference>
<dbReference type="InterPro" id="IPR053151">
    <property type="entry name" value="RNase_H-like"/>
</dbReference>
<evidence type="ECO:0000313" key="2">
    <source>
        <dbReference type="EMBL" id="KAF6158117.1"/>
    </source>
</evidence>
<comment type="caution">
    <text evidence="2">The sequence shown here is derived from an EMBL/GenBank/DDBJ whole genome shotgun (WGS) entry which is preliminary data.</text>
</comment>
<sequence>MKPRRRSLDYKHASKMKIDPSTHDEAARGNPGKDGIGCIFRDSEGKVLGSLAQGLGLVINYTAECKPIIKGVELASSNGWLIAWVESDSKSAVKAFNSNNILWTWKLNGLMLNELCNKLESLPHGEKLTSVPMLSQYTNSTLASEIL</sequence>
<dbReference type="OrthoDB" id="1841727at2759"/>
<feature type="domain" description="RNase H type-1" evidence="1">
    <location>
        <begin position="29"/>
        <end position="100"/>
    </location>
</feature>
<dbReference type="EMBL" id="JACGCM010001237">
    <property type="protein sequence ID" value="KAF6158117.1"/>
    <property type="molecule type" value="Genomic_DNA"/>
</dbReference>
<dbReference type="Gene3D" id="3.30.420.10">
    <property type="entry name" value="Ribonuclease H-like superfamily/Ribonuclease H"/>
    <property type="match status" value="1"/>
</dbReference>
<dbReference type="PANTHER" id="PTHR47723">
    <property type="entry name" value="OS05G0353850 PROTEIN"/>
    <property type="match status" value="1"/>
</dbReference>
<reference evidence="2 3" key="1">
    <citation type="journal article" date="2020" name="IScience">
        <title>Genome Sequencing of the Endangered Kingdonia uniflora (Circaeasteraceae, Ranunculales) Reveals Potential Mechanisms of Evolutionary Specialization.</title>
        <authorList>
            <person name="Sun Y."/>
            <person name="Deng T."/>
            <person name="Zhang A."/>
            <person name="Moore M.J."/>
            <person name="Landis J.B."/>
            <person name="Lin N."/>
            <person name="Zhang H."/>
            <person name="Zhang X."/>
            <person name="Huang J."/>
            <person name="Zhang X."/>
            <person name="Sun H."/>
            <person name="Wang H."/>
        </authorList>
    </citation>
    <scope>NUCLEOTIDE SEQUENCE [LARGE SCALE GENOMIC DNA]</scope>
    <source>
        <strain evidence="2">TB1705</strain>
        <tissue evidence="2">Leaf</tissue>
    </source>
</reference>
<accession>A0A7J7MTG8</accession>
<dbReference type="CDD" id="cd06222">
    <property type="entry name" value="RNase_H_like"/>
    <property type="match status" value="1"/>
</dbReference>